<comment type="caution">
    <text evidence="22">The sequence shown here is derived from an EMBL/GenBank/DDBJ whole genome shotgun (WGS) entry which is preliminary data.</text>
</comment>
<dbReference type="InterPro" id="IPR000926">
    <property type="entry name" value="RibA"/>
</dbReference>
<comment type="pathway">
    <text evidence="5 20">Cofactor biosynthesis; riboflavin biosynthesis; 2-hydroxy-3-oxobutyl phosphate from D-ribulose 5-phosphate: step 1/1.</text>
</comment>
<feature type="binding site" evidence="20">
    <location>
        <begin position="296"/>
        <end position="298"/>
    </location>
    <ligand>
        <name>GTP</name>
        <dbReference type="ChEBI" id="CHEBI:37565"/>
    </ligand>
</feature>
<keyword evidence="16 20" id="KW-0456">Lyase</keyword>
<dbReference type="PANTHER" id="PTHR21327">
    <property type="entry name" value="GTP CYCLOHYDROLASE II-RELATED"/>
    <property type="match status" value="1"/>
</dbReference>
<feature type="binding site" evidence="20">
    <location>
        <position position="358"/>
    </location>
    <ligand>
        <name>GTP</name>
        <dbReference type="ChEBI" id="CHEBI:37565"/>
    </ligand>
</feature>
<feature type="binding site" evidence="20">
    <location>
        <position position="165"/>
    </location>
    <ligand>
        <name>D-ribulose 5-phosphate</name>
        <dbReference type="ChEBI" id="CHEBI:58121"/>
    </ligand>
</feature>
<keyword evidence="10 20" id="KW-0547">Nucleotide-binding</keyword>
<feature type="binding site" evidence="20">
    <location>
        <begin position="253"/>
        <end position="257"/>
    </location>
    <ligand>
        <name>GTP</name>
        <dbReference type="ChEBI" id="CHEBI:37565"/>
    </ligand>
</feature>
<dbReference type="NCBIfam" id="NF006803">
    <property type="entry name" value="PRK09311.1"/>
    <property type="match status" value="1"/>
</dbReference>
<dbReference type="PANTHER" id="PTHR21327:SF18">
    <property type="entry name" value="3,4-DIHYDROXY-2-BUTANONE 4-PHOSPHATE SYNTHASE"/>
    <property type="match status" value="1"/>
</dbReference>
<evidence type="ECO:0000256" key="7">
    <source>
        <dbReference type="ARBA" id="ARBA00008976"/>
    </source>
</evidence>
<keyword evidence="9 20" id="KW-0479">Metal-binding</keyword>
<organism evidence="22">
    <name type="scientific">Ignavibacterium album</name>
    <dbReference type="NCBI Taxonomy" id="591197"/>
    <lineage>
        <taxon>Bacteria</taxon>
        <taxon>Pseudomonadati</taxon>
        <taxon>Ignavibacteriota</taxon>
        <taxon>Ignavibacteria</taxon>
        <taxon>Ignavibacteriales</taxon>
        <taxon>Ignavibacteriaceae</taxon>
        <taxon>Ignavibacterium</taxon>
    </lineage>
</organism>
<dbReference type="EC" id="3.5.4.25" evidence="20"/>
<feature type="active site" description="Proton acceptor; for GTP cyclohydrolase activity" evidence="20">
    <location>
        <position position="330"/>
    </location>
</feature>
<evidence type="ECO:0000256" key="15">
    <source>
        <dbReference type="ARBA" id="ARBA00023211"/>
    </source>
</evidence>
<evidence type="ECO:0000256" key="13">
    <source>
        <dbReference type="ARBA" id="ARBA00022842"/>
    </source>
</evidence>
<dbReference type="HAMAP" id="MF_00180">
    <property type="entry name" value="RibB"/>
    <property type="match status" value="1"/>
</dbReference>
<proteinExistence type="inferred from homology"/>
<dbReference type="EMBL" id="DSVI01000018">
    <property type="protein sequence ID" value="HGT48548.1"/>
    <property type="molecule type" value="Genomic_DNA"/>
</dbReference>
<evidence type="ECO:0000256" key="5">
    <source>
        <dbReference type="ARBA" id="ARBA00004904"/>
    </source>
</evidence>
<evidence type="ECO:0000256" key="12">
    <source>
        <dbReference type="ARBA" id="ARBA00022833"/>
    </source>
</evidence>
<feature type="region of interest" description="DHBP synthase" evidence="20">
    <location>
        <begin position="1"/>
        <end position="202"/>
    </location>
</feature>
<keyword evidence="12 20" id="KW-0862">Zinc</keyword>
<keyword evidence="8 20" id="KW-0686">Riboflavin biosynthesis</keyword>
<dbReference type="NCBIfam" id="TIGR00506">
    <property type="entry name" value="ribB"/>
    <property type="match status" value="1"/>
</dbReference>
<feature type="binding site" evidence="20">
    <location>
        <position position="29"/>
    </location>
    <ligand>
        <name>Mg(2+)</name>
        <dbReference type="ChEBI" id="CHEBI:18420"/>
        <label>2</label>
    </ligand>
</feature>
<feature type="region of interest" description="GTP cyclohydrolase II" evidence="20">
    <location>
        <begin position="203"/>
        <end position="401"/>
    </location>
</feature>
<comment type="cofactor">
    <cofactor evidence="20">
        <name>Mg(2+)</name>
        <dbReference type="ChEBI" id="CHEBI:18420"/>
    </cofactor>
    <cofactor evidence="20">
        <name>Mn(2+)</name>
        <dbReference type="ChEBI" id="CHEBI:29035"/>
    </cofactor>
    <text evidence="20">Binds 2 divalent metal cations per subunit. Magnesium or manganese.</text>
</comment>
<dbReference type="Gene3D" id="3.90.870.10">
    <property type="entry name" value="DHBP synthase"/>
    <property type="match status" value="1"/>
</dbReference>
<feature type="binding site" evidence="20">
    <location>
        <position position="33"/>
    </location>
    <ligand>
        <name>D-ribulose 5-phosphate</name>
        <dbReference type="ChEBI" id="CHEBI:58121"/>
    </ligand>
</feature>
<feature type="site" description="Essential for DHBP synthase activity" evidence="20">
    <location>
        <position position="165"/>
    </location>
</feature>
<feature type="binding site" evidence="20">
    <location>
        <position position="318"/>
    </location>
    <ligand>
        <name>GTP</name>
        <dbReference type="ChEBI" id="CHEBI:37565"/>
    </ligand>
</feature>
<dbReference type="EC" id="4.1.99.12" evidence="20"/>
<dbReference type="GO" id="GO:0005829">
    <property type="term" value="C:cytosol"/>
    <property type="evidence" value="ECO:0007669"/>
    <property type="project" value="TreeGrafter"/>
</dbReference>
<evidence type="ECO:0000256" key="18">
    <source>
        <dbReference type="ARBA" id="ARBA00043932"/>
    </source>
</evidence>
<dbReference type="AlphaFoldDB" id="A0A832G2X3"/>
<evidence type="ECO:0000313" key="22">
    <source>
        <dbReference type="EMBL" id="HGT48548.1"/>
    </source>
</evidence>
<dbReference type="NCBIfam" id="NF001591">
    <property type="entry name" value="PRK00393.1"/>
    <property type="match status" value="1"/>
</dbReference>
<dbReference type="InterPro" id="IPR032677">
    <property type="entry name" value="GTP_cyclohydro_II"/>
</dbReference>
<gene>
    <name evidence="20" type="primary">ribBA</name>
    <name evidence="22" type="ORF">ENS56_10965</name>
</gene>
<keyword evidence="13 20" id="KW-0460">Magnesium</keyword>
<feature type="domain" description="GTP cyclohydrolase II" evidence="21">
    <location>
        <begin position="210"/>
        <end position="374"/>
    </location>
</feature>
<evidence type="ECO:0000256" key="2">
    <source>
        <dbReference type="ARBA" id="ARBA00001936"/>
    </source>
</evidence>
<reference evidence="22" key="1">
    <citation type="journal article" date="2020" name="mSystems">
        <title>Genome- and Community-Level Interaction Insights into Carbon Utilization and Element Cycling Functions of Hydrothermarchaeota in Hydrothermal Sediment.</title>
        <authorList>
            <person name="Zhou Z."/>
            <person name="Liu Y."/>
            <person name="Xu W."/>
            <person name="Pan J."/>
            <person name="Luo Z.H."/>
            <person name="Li M."/>
        </authorList>
    </citation>
    <scope>NUCLEOTIDE SEQUENCE [LARGE SCALE GENOMIC DNA]</scope>
    <source>
        <strain evidence="22">SpSt-500</strain>
    </source>
</reference>
<keyword evidence="11 20" id="KW-0378">Hydrolase</keyword>
<evidence type="ECO:0000256" key="14">
    <source>
        <dbReference type="ARBA" id="ARBA00023134"/>
    </source>
</evidence>
<keyword evidence="17 20" id="KW-0511">Multifunctional enzyme</keyword>
<evidence type="ECO:0000256" key="4">
    <source>
        <dbReference type="ARBA" id="ARBA00004853"/>
    </source>
</evidence>
<evidence type="ECO:0000256" key="17">
    <source>
        <dbReference type="ARBA" id="ARBA00023268"/>
    </source>
</evidence>
<evidence type="ECO:0000256" key="10">
    <source>
        <dbReference type="ARBA" id="ARBA00022741"/>
    </source>
</evidence>
<dbReference type="GO" id="GO:0008270">
    <property type="term" value="F:zinc ion binding"/>
    <property type="evidence" value="ECO:0007669"/>
    <property type="project" value="UniProtKB-UniRule"/>
</dbReference>
<dbReference type="UniPathway" id="UPA00275">
    <property type="reaction ID" value="UER00399"/>
</dbReference>
<keyword evidence="14 20" id="KW-0342">GTP-binding</keyword>
<dbReference type="CDD" id="cd00641">
    <property type="entry name" value="GTP_cyclohydro2"/>
    <property type="match status" value="1"/>
</dbReference>
<feature type="binding site" evidence="20">
    <location>
        <position position="258"/>
    </location>
    <ligand>
        <name>Zn(2+)</name>
        <dbReference type="ChEBI" id="CHEBI:29105"/>
        <note>catalytic</note>
    </ligand>
</feature>
<evidence type="ECO:0000256" key="3">
    <source>
        <dbReference type="ARBA" id="ARBA00002284"/>
    </source>
</evidence>
<dbReference type="GO" id="GO:0030145">
    <property type="term" value="F:manganese ion binding"/>
    <property type="evidence" value="ECO:0007669"/>
    <property type="project" value="UniProtKB-UniRule"/>
</dbReference>
<dbReference type="FunFam" id="3.90.870.10:FF:000001">
    <property type="entry name" value="Riboflavin biosynthesis protein RibBA"/>
    <property type="match status" value="1"/>
</dbReference>
<feature type="binding site" evidence="20">
    <location>
        <position position="269"/>
    </location>
    <ligand>
        <name>Zn(2+)</name>
        <dbReference type="ChEBI" id="CHEBI:29105"/>
        <note>catalytic</note>
    </ligand>
</feature>
<comment type="catalytic activity">
    <reaction evidence="1 20">
        <text>D-ribulose 5-phosphate = (2S)-2-hydroxy-3-oxobutyl phosphate + formate + H(+)</text>
        <dbReference type="Rhea" id="RHEA:18457"/>
        <dbReference type="ChEBI" id="CHEBI:15378"/>
        <dbReference type="ChEBI" id="CHEBI:15740"/>
        <dbReference type="ChEBI" id="CHEBI:58121"/>
        <dbReference type="ChEBI" id="CHEBI:58830"/>
        <dbReference type="EC" id="4.1.99.12"/>
    </reaction>
</comment>
<feature type="binding site" evidence="20">
    <location>
        <position position="29"/>
    </location>
    <ligand>
        <name>Mg(2+)</name>
        <dbReference type="ChEBI" id="CHEBI:18420"/>
        <label>1</label>
    </ligand>
</feature>
<dbReference type="GO" id="GO:0003935">
    <property type="term" value="F:GTP cyclohydrolase II activity"/>
    <property type="evidence" value="ECO:0007669"/>
    <property type="project" value="UniProtKB-UniRule"/>
</dbReference>
<dbReference type="Pfam" id="PF00925">
    <property type="entry name" value="GTP_cyclohydro2"/>
    <property type="match status" value="1"/>
</dbReference>
<dbReference type="FunFam" id="3.40.50.10990:FF:000001">
    <property type="entry name" value="Riboflavin biosynthesis protein RibBA"/>
    <property type="match status" value="1"/>
</dbReference>
<dbReference type="GO" id="GO:0000287">
    <property type="term" value="F:magnesium ion binding"/>
    <property type="evidence" value="ECO:0007669"/>
    <property type="project" value="UniProtKB-UniRule"/>
</dbReference>
<dbReference type="GO" id="GO:0005525">
    <property type="term" value="F:GTP binding"/>
    <property type="evidence" value="ECO:0007669"/>
    <property type="project" value="UniProtKB-KW"/>
</dbReference>
<feature type="binding site" evidence="20">
    <location>
        <position position="274"/>
    </location>
    <ligand>
        <name>GTP</name>
        <dbReference type="ChEBI" id="CHEBI:37565"/>
    </ligand>
</feature>
<dbReference type="NCBIfam" id="TIGR00505">
    <property type="entry name" value="ribA"/>
    <property type="match status" value="1"/>
</dbReference>
<comment type="catalytic activity">
    <reaction evidence="19 20">
        <text>GTP + 4 H2O = 2,5-diamino-6-hydroxy-4-(5-phosphoribosylamino)-pyrimidine + formate + 2 phosphate + 3 H(+)</text>
        <dbReference type="Rhea" id="RHEA:23704"/>
        <dbReference type="ChEBI" id="CHEBI:15377"/>
        <dbReference type="ChEBI" id="CHEBI:15378"/>
        <dbReference type="ChEBI" id="CHEBI:15740"/>
        <dbReference type="ChEBI" id="CHEBI:37565"/>
        <dbReference type="ChEBI" id="CHEBI:43474"/>
        <dbReference type="ChEBI" id="CHEBI:58614"/>
        <dbReference type="EC" id="3.5.4.25"/>
    </reaction>
</comment>
<dbReference type="SUPFAM" id="SSF55821">
    <property type="entry name" value="YrdC/RibB"/>
    <property type="match status" value="1"/>
</dbReference>
<dbReference type="HAMAP" id="MF_00179">
    <property type="entry name" value="RibA"/>
    <property type="match status" value="1"/>
</dbReference>
<evidence type="ECO:0000256" key="9">
    <source>
        <dbReference type="ARBA" id="ARBA00022723"/>
    </source>
</evidence>
<dbReference type="GO" id="GO:0008686">
    <property type="term" value="F:3,4-dihydroxy-2-butanone-4-phosphate synthase activity"/>
    <property type="evidence" value="ECO:0007669"/>
    <property type="project" value="UniProtKB-UniRule"/>
</dbReference>
<comment type="function">
    <text evidence="3 20">Catalyzes the conversion of D-ribulose 5-phosphate to formate and 3,4-dihydroxy-2-butanone 4-phosphate.</text>
</comment>
<comment type="cofactor">
    <cofactor evidence="20">
        <name>Zn(2+)</name>
        <dbReference type="ChEBI" id="CHEBI:29105"/>
    </cofactor>
    <text evidence="20">Binds 1 zinc ion per subunit.</text>
</comment>
<evidence type="ECO:0000256" key="1">
    <source>
        <dbReference type="ARBA" id="ARBA00000141"/>
    </source>
</evidence>
<feature type="binding site" evidence="20">
    <location>
        <position position="144"/>
    </location>
    <ligand>
        <name>Mg(2+)</name>
        <dbReference type="ChEBI" id="CHEBI:18420"/>
        <label>2</label>
    </ligand>
</feature>
<dbReference type="PIRSF" id="PIRSF001259">
    <property type="entry name" value="RibA"/>
    <property type="match status" value="1"/>
</dbReference>
<dbReference type="GO" id="GO:0009231">
    <property type="term" value="P:riboflavin biosynthetic process"/>
    <property type="evidence" value="ECO:0007669"/>
    <property type="project" value="UniProtKB-UniRule"/>
</dbReference>
<dbReference type="InterPro" id="IPR016299">
    <property type="entry name" value="Riboflavin_synth_RibBA"/>
</dbReference>
<evidence type="ECO:0000256" key="20">
    <source>
        <dbReference type="HAMAP-Rule" id="MF_01283"/>
    </source>
</evidence>
<evidence type="ECO:0000256" key="19">
    <source>
        <dbReference type="ARBA" id="ARBA00049295"/>
    </source>
</evidence>
<evidence type="ECO:0000256" key="11">
    <source>
        <dbReference type="ARBA" id="ARBA00022801"/>
    </source>
</evidence>
<feature type="binding site" evidence="20">
    <location>
        <position position="353"/>
    </location>
    <ligand>
        <name>GTP</name>
        <dbReference type="ChEBI" id="CHEBI:37565"/>
    </ligand>
</feature>
<dbReference type="InterPro" id="IPR017945">
    <property type="entry name" value="DHBP_synth_RibB-like_a/b_dom"/>
</dbReference>
<name>A0A832G2X3_9BACT</name>
<evidence type="ECO:0000259" key="21">
    <source>
        <dbReference type="Pfam" id="PF00925"/>
    </source>
</evidence>
<evidence type="ECO:0000256" key="6">
    <source>
        <dbReference type="ARBA" id="ARBA00005520"/>
    </source>
</evidence>
<comment type="pathway">
    <text evidence="4 20">Cofactor biosynthesis; riboflavin biosynthesis; 5-amino-6-(D-ribitylamino)uracil from GTP: step 1/4.</text>
</comment>
<feature type="binding site" evidence="20">
    <location>
        <begin position="141"/>
        <end position="145"/>
    </location>
    <ligand>
        <name>D-ribulose 5-phosphate</name>
        <dbReference type="ChEBI" id="CHEBI:58121"/>
    </ligand>
</feature>
<evidence type="ECO:0000256" key="8">
    <source>
        <dbReference type="ARBA" id="ARBA00022619"/>
    </source>
</evidence>
<dbReference type="SUPFAM" id="SSF142695">
    <property type="entry name" value="RibA-like"/>
    <property type="match status" value="1"/>
</dbReference>
<accession>A0A832G2X3</accession>
<feature type="binding site" evidence="20">
    <location>
        <position position="271"/>
    </location>
    <ligand>
        <name>Zn(2+)</name>
        <dbReference type="ChEBI" id="CHEBI:29105"/>
        <note>catalytic</note>
    </ligand>
</feature>
<dbReference type="Pfam" id="PF00926">
    <property type="entry name" value="DHBP_synthase"/>
    <property type="match status" value="1"/>
</dbReference>
<protein>
    <recommendedName>
        <fullName evidence="20">Riboflavin biosynthesis protein RibBA</fullName>
    </recommendedName>
    <domain>
        <recommendedName>
            <fullName evidence="20">3,4-dihydroxy-2-butanone 4-phosphate synthase</fullName>
            <shortName evidence="20">DHBP synthase</shortName>
            <ecNumber evidence="20">4.1.99.12</ecNumber>
        </recommendedName>
    </domain>
    <domain>
        <recommendedName>
            <fullName evidence="20">GTP cyclohydrolase-2</fullName>
            <ecNumber evidence="20">3.5.4.25</ecNumber>
        </recommendedName>
        <alternativeName>
            <fullName evidence="20">GTP cyclohydrolase II</fullName>
        </alternativeName>
    </domain>
</protein>
<dbReference type="InterPro" id="IPR000422">
    <property type="entry name" value="DHBP_synthase_RibB"/>
</dbReference>
<evidence type="ECO:0000256" key="16">
    <source>
        <dbReference type="ARBA" id="ARBA00023239"/>
    </source>
</evidence>
<feature type="binding site" evidence="20">
    <location>
        <begin position="28"/>
        <end position="29"/>
    </location>
    <ligand>
        <name>D-ribulose 5-phosphate</name>
        <dbReference type="ChEBI" id="CHEBI:58121"/>
    </ligand>
</feature>
<sequence length="401" mass="44997">MNPFCSVEEAIEEINNGKVIIVVDDEDRENEGDFICAAEYVTPDIVNFMVTHGRGMLCVALSKKRLDELKLPLMVDTNSALHGTQFTITVDAIEGTTTGISAADRALTIKKLVDENSKPEDFARPGHIFPLRAFDEGVLRRAGHTEAAVDLCRLANLKPAGVLCEILREDGEMARVPELIEVAKKFNLKILTVQDLIQYRVRNEVLIEKITDINFPTAHGDFRLHLYRNLLDKKKQVAVIKGVPNPKEPFLVRMHSECLTGDVFHSLRCDCHDQLNYALDLIERNGSGALVYMRQEGRGIGLENKIRAYKLQDEGLDTVEANEKLGFKPDLRDYGIGAQILLDLGIRKIKLLTNNPKKVIGLKGYGLEIVERVPIEIPPNKNNEKYLRTKRDKLGHIILGS</sequence>
<keyword evidence="15 20" id="KW-0464">Manganese</keyword>
<comment type="cofactor">
    <cofactor evidence="2">
        <name>Mn(2+)</name>
        <dbReference type="ChEBI" id="CHEBI:29035"/>
    </cofactor>
</comment>
<comment type="similarity">
    <text evidence="6 20">In the N-terminal section; belongs to the DHBP synthase family.</text>
</comment>
<dbReference type="HAMAP" id="MF_01283">
    <property type="entry name" value="RibBA"/>
    <property type="match status" value="1"/>
</dbReference>
<dbReference type="InterPro" id="IPR036144">
    <property type="entry name" value="RibA-like_sf"/>
</dbReference>
<feature type="active site" description="Nucleophile; for GTP cyclohydrolase activity" evidence="20">
    <location>
        <position position="332"/>
    </location>
</feature>
<comment type="function">
    <text evidence="18 20">Catalyzes the conversion of GTP to 2,5-diamino-6-ribosylamino-4(3H)-pyrimidinone 5'-phosphate (DARP), formate and pyrophosphate.</text>
</comment>
<feature type="site" description="Essential for DHBP synthase activity" evidence="20">
    <location>
        <position position="127"/>
    </location>
</feature>
<comment type="similarity">
    <text evidence="7 20">In the C-terminal section; belongs to the GTP cyclohydrolase II family.</text>
</comment>
<dbReference type="Gene3D" id="3.40.50.10990">
    <property type="entry name" value="GTP cyclohydrolase II"/>
    <property type="match status" value="1"/>
</dbReference>